<evidence type="ECO:0000256" key="6">
    <source>
        <dbReference type="ARBA" id="ARBA00022679"/>
    </source>
</evidence>
<feature type="domain" description="Aminotransferase class V" evidence="12">
    <location>
        <begin position="5"/>
        <end position="372"/>
    </location>
</feature>
<evidence type="ECO:0000256" key="9">
    <source>
        <dbReference type="ARBA" id="ARBA00037407"/>
    </source>
</evidence>
<dbReference type="InterPro" id="IPR016454">
    <property type="entry name" value="Cysteine_dSase"/>
</dbReference>
<evidence type="ECO:0000313" key="14">
    <source>
        <dbReference type="Proteomes" id="UP000835052"/>
    </source>
</evidence>
<dbReference type="Proteomes" id="UP000835052">
    <property type="component" value="Unassembled WGS sequence"/>
</dbReference>
<dbReference type="PIRSF" id="PIRSF005572">
    <property type="entry name" value="NifS"/>
    <property type="match status" value="1"/>
</dbReference>
<comment type="subunit">
    <text evidence="4">Homodimer.</text>
</comment>
<organism evidence="13 14">
    <name type="scientific">Caenorhabditis auriculariae</name>
    <dbReference type="NCBI Taxonomy" id="2777116"/>
    <lineage>
        <taxon>Eukaryota</taxon>
        <taxon>Metazoa</taxon>
        <taxon>Ecdysozoa</taxon>
        <taxon>Nematoda</taxon>
        <taxon>Chromadorea</taxon>
        <taxon>Rhabditida</taxon>
        <taxon>Rhabditina</taxon>
        <taxon>Rhabditomorpha</taxon>
        <taxon>Rhabditoidea</taxon>
        <taxon>Rhabditidae</taxon>
        <taxon>Peloderinae</taxon>
        <taxon>Caenorhabditis</taxon>
    </lineage>
</organism>
<evidence type="ECO:0000256" key="10">
    <source>
        <dbReference type="ARBA" id="ARBA00039054"/>
    </source>
</evidence>
<comment type="similarity">
    <text evidence="3">Belongs to the class-V pyridoxal-phosphate-dependent aminotransferase family.</text>
</comment>
<dbReference type="EC" id="4.4.1.16" evidence="10"/>
<comment type="subcellular location">
    <subcellularLocation>
        <location evidence="2">Cytoplasm</location>
        <location evidence="2">Cytosol</location>
    </subcellularLocation>
</comment>
<name>A0A8S1H9D6_9PELO</name>
<comment type="function">
    <text evidence="9">Catalyzes the decomposition of L-selenocysteine to L-alanine and elemental selenium.</text>
</comment>
<keyword evidence="6" id="KW-0808">Transferase</keyword>
<comment type="cofactor">
    <cofactor evidence="1">
        <name>pyridoxal 5'-phosphate</name>
        <dbReference type="ChEBI" id="CHEBI:597326"/>
    </cofactor>
</comment>
<keyword evidence="8" id="KW-0456">Lyase</keyword>
<dbReference type="Pfam" id="PF00266">
    <property type="entry name" value="Aminotran_5"/>
    <property type="match status" value="1"/>
</dbReference>
<accession>A0A8S1H9D6</accession>
<dbReference type="OrthoDB" id="10250117at2759"/>
<dbReference type="EMBL" id="CAJGYM010000025">
    <property type="protein sequence ID" value="CAD6192007.1"/>
    <property type="molecule type" value="Genomic_DNA"/>
</dbReference>
<dbReference type="GO" id="GO:0016740">
    <property type="term" value="F:transferase activity"/>
    <property type="evidence" value="ECO:0007669"/>
    <property type="project" value="UniProtKB-KW"/>
</dbReference>
<evidence type="ECO:0000256" key="2">
    <source>
        <dbReference type="ARBA" id="ARBA00004514"/>
    </source>
</evidence>
<evidence type="ECO:0000256" key="11">
    <source>
        <dbReference type="ARBA" id="ARBA00040554"/>
    </source>
</evidence>
<evidence type="ECO:0000256" key="5">
    <source>
        <dbReference type="ARBA" id="ARBA00022490"/>
    </source>
</evidence>
<evidence type="ECO:0000256" key="3">
    <source>
        <dbReference type="ARBA" id="ARBA00009236"/>
    </source>
</evidence>
<evidence type="ECO:0000256" key="8">
    <source>
        <dbReference type="ARBA" id="ARBA00023239"/>
    </source>
</evidence>
<proteinExistence type="inferred from homology"/>
<dbReference type="InterPro" id="IPR015421">
    <property type="entry name" value="PyrdxlP-dep_Trfase_major"/>
</dbReference>
<gene>
    <name evidence="13" type="ORF">CAUJ_LOCUS7926</name>
</gene>
<evidence type="ECO:0000256" key="7">
    <source>
        <dbReference type="ARBA" id="ARBA00022898"/>
    </source>
</evidence>
<dbReference type="PANTHER" id="PTHR11601">
    <property type="entry name" value="CYSTEINE DESULFURYLASE FAMILY MEMBER"/>
    <property type="match status" value="1"/>
</dbReference>
<dbReference type="InterPro" id="IPR015422">
    <property type="entry name" value="PyrdxlP-dep_Trfase_small"/>
</dbReference>
<evidence type="ECO:0000259" key="12">
    <source>
        <dbReference type="Pfam" id="PF00266"/>
    </source>
</evidence>
<dbReference type="GO" id="GO:0005829">
    <property type="term" value="C:cytosol"/>
    <property type="evidence" value="ECO:0007669"/>
    <property type="project" value="UniProtKB-SubCell"/>
</dbReference>
<dbReference type="Gene3D" id="1.10.260.50">
    <property type="match status" value="1"/>
</dbReference>
<dbReference type="GO" id="GO:0009000">
    <property type="term" value="F:selenocysteine lyase activity"/>
    <property type="evidence" value="ECO:0007669"/>
    <property type="project" value="UniProtKB-EC"/>
</dbReference>
<keyword evidence="5" id="KW-0963">Cytoplasm</keyword>
<evidence type="ECO:0000256" key="4">
    <source>
        <dbReference type="ARBA" id="ARBA00011738"/>
    </source>
</evidence>
<sequence length="387" mass="42101">MEPAYFDNNATTPLDPSVMSSMRDAFDLWANPSSNNSNARKTALAISEARREIGKMFQVTSDDVIFTSGGTESNNWVIDSAVRLHKYNKRVGKPHVVTSSIEHPAIKEPLLRRLRDEEIDVTFVEVSPETGAVRVEDVLTAMTSSTCLVTIMLANNETGVLQPVAEIGVSVRSKFGNSVFIHTDAAQAVGKIAISIPDLHVDALTVVGHKFYGPRNGALVLRSRAEVALEPLFLGGNQEFGLRSGTENTPMVVGLGQAARVFNEASEEIEQRLRGTRDYFEAQLKECLGDEHKVHFGASPRLPNTSSVAFLNYEPHSCHLIENCKTFSASTGAACHKSECSPILTACGIPFSIASKTVRFSFGRSTTKEEVDLAVAELVSLTSRSKK</sequence>
<evidence type="ECO:0000313" key="13">
    <source>
        <dbReference type="EMBL" id="CAD6192007.1"/>
    </source>
</evidence>
<dbReference type="Gene3D" id="3.90.1150.10">
    <property type="entry name" value="Aspartate Aminotransferase, domain 1"/>
    <property type="match status" value="1"/>
</dbReference>
<dbReference type="InterPro" id="IPR000192">
    <property type="entry name" value="Aminotrans_V_dom"/>
</dbReference>
<dbReference type="SUPFAM" id="SSF53383">
    <property type="entry name" value="PLP-dependent transferases"/>
    <property type="match status" value="1"/>
</dbReference>
<comment type="caution">
    <text evidence="13">The sequence shown here is derived from an EMBL/GenBank/DDBJ whole genome shotgun (WGS) entry which is preliminary data.</text>
</comment>
<reference evidence="13" key="1">
    <citation type="submission" date="2020-10" db="EMBL/GenBank/DDBJ databases">
        <authorList>
            <person name="Kikuchi T."/>
        </authorList>
    </citation>
    <scope>NUCLEOTIDE SEQUENCE</scope>
    <source>
        <strain evidence="13">NKZ352</strain>
    </source>
</reference>
<dbReference type="PANTHER" id="PTHR11601:SF62">
    <property type="entry name" value="SELENOCYSTEINE LYASE"/>
    <property type="match status" value="1"/>
</dbReference>
<evidence type="ECO:0000256" key="1">
    <source>
        <dbReference type="ARBA" id="ARBA00001933"/>
    </source>
</evidence>
<protein>
    <recommendedName>
        <fullName evidence="11">Selenocysteine lyase</fullName>
        <ecNumber evidence="10">4.4.1.16</ecNumber>
    </recommendedName>
</protein>
<dbReference type="Gene3D" id="3.40.640.10">
    <property type="entry name" value="Type I PLP-dependent aspartate aminotransferase-like (Major domain)"/>
    <property type="match status" value="1"/>
</dbReference>
<dbReference type="InterPro" id="IPR015424">
    <property type="entry name" value="PyrdxlP-dep_Trfase"/>
</dbReference>
<keyword evidence="7" id="KW-0663">Pyridoxal phosphate</keyword>
<dbReference type="AlphaFoldDB" id="A0A8S1H9D6"/>
<keyword evidence="14" id="KW-1185">Reference proteome</keyword>